<reference evidence="3 4" key="1">
    <citation type="journal article" date="2011" name="Stand. Genomic Sci.">
        <title>Non-contiguous finished genome sequence and contextual data of the filamentous soil bacterium Ktedonobacter racemifer type strain (SOSP1-21).</title>
        <authorList>
            <person name="Chang Y.J."/>
            <person name="Land M."/>
            <person name="Hauser L."/>
            <person name="Chertkov O."/>
            <person name="Del Rio T.G."/>
            <person name="Nolan M."/>
            <person name="Copeland A."/>
            <person name="Tice H."/>
            <person name="Cheng J.F."/>
            <person name="Lucas S."/>
            <person name="Han C."/>
            <person name="Goodwin L."/>
            <person name="Pitluck S."/>
            <person name="Ivanova N."/>
            <person name="Ovchinikova G."/>
            <person name="Pati A."/>
            <person name="Chen A."/>
            <person name="Palaniappan K."/>
            <person name="Mavromatis K."/>
            <person name="Liolios K."/>
            <person name="Brettin T."/>
            <person name="Fiebig A."/>
            <person name="Rohde M."/>
            <person name="Abt B."/>
            <person name="Goker M."/>
            <person name="Detter J.C."/>
            <person name="Woyke T."/>
            <person name="Bristow J."/>
            <person name="Eisen J.A."/>
            <person name="Markowitz V."/>
            <person name="Hugenholtz P."/>
            <person name="Kyrpides N.C."/>
            <person name="Klenk H.P."/>
            <person name="Lapidus A."/>
        </authorList>
    </citation>
    <scope>NUCLEOTIDE SEQUENCE [LARGE SCALE GENOMIC DNA]</scope>
    <source>
        <strain evidence="4">DSM 44963</strain>
    </source>
</reference>
<dbReference type="SUPFAM" id="SSF51658">
    <property type="entry name" value="Xylose isomerase-like"/>
    <property type="match status" value="1"/>
</dbReference>
<dbReference type="AlphaFoldDB" id="D6TDJ7"/>
<dbReference type="Pfam" id="PF01261">
    <property type="entry name" value="AP_endonuc_2"/>
    <property type="match status" value="1"/>
</dbReference>
<keyword evidence="1 3" id="KW-0413">Isomerase</keyword>
<protein>
    <submittedName>
        <fullName evidence="3">Xylose isomerase domain protein TIM barrel</fullName>
    </submittedName>
</protein>
<dbReference type="OrthoDB" id="9814946at2"/>
<gene>
    <name evidence="3" type="ORF">Krac_9785</name>
</gene>
<proteinExistence type="predicted"/>
<evidence type="ECO:0000313" key="4">
    <source>
        <dbReference type="Proteomes" id="UP000004508"/>
    </source>
</evidence>
<name>D6TDJ7_KTERA</name>
<dbReference type="Gene3D" id="3.20.20.150">
    <property type="entry name" value="Divalent-metal-dependent TIM barrel enzymes"/>
    <property type="match status" value="1"/>
</dbReference>
<evidence type="ECO:0000256" key="1">
    <source>
        <dbReference type="ARBA" id="ARBA00023235"/>
    </source>
</evidence>
<dbReference type="InterPro" id="IPR036237">
    <property type="entry name" value="Xyl_isomerase-like_sf"/>
</dbReference>
<keyword evidence="4" id="KW-1185">Reference proteome</keyword>
<dbReference type="InterPro" id="IPR050417">
    <property type="entry name" value="Sugar_Epim/Isomerase"/>
</dbReference>
<accession>D6TDJ7</accession>
<dbReference type="RefSeq" id="WP_007904253.1">
    <property type="nucleotide sequence ID" value="NZ_ADVG01000001.1"/>
</dbReference>
<organism evidence="3 4">
    <name type="scientific">Ktedonobacter racemifer DSM 44963</name>
    <dbReference type="NCBI Taxonomy" id="485913"/>
    <lineage>
        <taxon>Bacteria</taxon>
        <taxon>Bacillati</taxon>
        <taxon>Chloroflexota</taxon>
        <taxon>Ktedonobacteria</taxon>
        <taxon>Ktedonobacterales</taxon>
        <taxon>Ktedonobacteraceae</taxon>
        <taxon>Ktedonobacter</taxon>
    </lineage>
</organism>
<dbReference type="PANTHER" id="PTHR43489">
    <property type="entry name" value="ISOMERASE"/>
    <property type="match status" value="1"/>
</dbReference>
<dbReference type="GO" id="GO:0016853">
    <property type="term" value="F:isomerase activity"/>
    <property type="evidence" value="ECO:0007669"/>
    <property type="project" value="UniProtKB-KW"/>
</dbReference>
<dbReference type="InParanoid" id="D6TDJ7"/>
<dbReference type="Proteomes" id="UP000004508">
    <property type="component" value="Unassembled WGS sequence"/>
</dbReference>
<evidence type="ECO:0000259" key="2">
    <source>
        <dbReference type="Pfam" id="PF01261"/>
    </source>
</evidence>
<dbReference type="STRING" id="485913.Krac_9785"/>
<dbReference type="EMBL" id="ADVG01000001">
    <property type="protein sequence ID" value="EFH88342.1"/>
    <property type="molecule type" value="Genomic_DNA"/>
</dbReference>
<dbReference type="InterPro" id="IPR013022">
    <property type="entry name" value="Xyl_isomerase-like_TIM-brl"/>
</dbReference>
<feature type="domain" description="Xylose isomerase-like TIM barrel" evidence="2">
    <location>
        <begin position="22"/>
        <end position="258"/>
    </location>
</feature>
<comment type="caution">
    <text evidence="3">The sequence shown here is derived from an EMBL/GenBank/DDBJ whole genome shotgun (WGS) entry which is preliminary data.</text>
</comment>
<dbReference type="eggNOG" id="COG1082">
    <property type="taxonomic scope" value="Bacteria"/>
</dbReference>
<evidence type="ECO:0000313" key="3">
    <source>
        <dbReference type="EMBL" id="EFH88342.1"/>
    </source>
</evidence>
<sequence length="265" mass="29822">MKFGICTSIQAVAALPLSTVSFDFIEANIQQLLVPEQPQEDFEALLREVRALPVPVETGYSFLPGDFRLVRTASSHMDQARLERYVRTVLRRSEQVGIRVICLGSAGARSCPEGHDHADALRQVEEYLATWNCRAREHGIQITLQPMDYAVTNVVNTLEEGAALISRIRDTGARLQADTFHMTKNHDGPEELRPVVPLLGHFHVAEFEGRSAPGVHGEDFRPYFSVLRQGRYDQRIAIECNWHDFAAEVGTAIAVLREQWEDSEL</sequence>